<name>A0A0L8HES5_OCTBM</name>
<protein>
    <recommendedName>
        <fullName evidence="3">Reverse transcriptase domain-containing protein</fullName>
    </recommendedName>
</protein>
<sequence length="123" mass="13460">RGARLTSTDLDFADDKVHLGPTKNVIRTMTEKMEQETAQIGLRISANRAKVMRIGYVDGNNIGVPLIIGQHQIDEVDEFTYFGSIMASEGDLLAQCISATMPPADTANVIPGPHHQRRDTSPN</sequence>
<proteinExistence type="predicted"/>
<evidence type="ECO:0008006" key="3">
    <source>
        <dbReference type="Google" id="ProtNLM"/>
    </source>
</evidence>
<dbReference type="AlphaFoldDB" id="A0A0L8HES5"/>
<accession>A0A0L8HES5</accession>
<reference evidence="2" key="1">
    <citation type="submission" date="2015-07" db="EMBL/GenBank/DDBJ databases">
        <title>MeaNS - Measles Nucleotide Surveillance Program.</title>
        <authorList>
            <person name="Tran T."/>
            <person name="Druce J."/>
        </authorList>
    </citation>
    <scope>NUCLEOTIDE SEQUENCE</scope>
    <source>
        <strain evidence="2">UCB-OBI-ISO-001</strain>
        <tissue evidence="2">Gonad</tissue>
    </source>
</reference>
<dbReference type="EMBL" id="KQ418323">
    <property type="protein sequence ID" value="KOF87766.1"/>
    <property type="molecule type" value="Genomic_DNA"/>
</dbReference>
<organism evidence="2">
    <name type="scientific">Octopus bimaculoides</name>
    <name type="common">California two-spotted octopus</name>
    <dbReference type="NCBI Taxonomy" id="37653"/>
    <lineage>
        <taxon>Eukaryota</taxon>
        <taxon>Metazoa</taxon>
        <taxon>Spiralia</taxon>
        <taxon>Lophotrochozoa</taxon>
        <taxon>Mollusca</taxon>
        <taxon>Cephalopoda</taxon>
        <taxon>Coleoidea</taxon>
        <taxon>Octopodiformes</taxon>
        <taxon>Octopoda</taxon>
        <taxon>Incirrata</taxon>
        <taxon>Octopodidae</taxon>
        <taxon>Octopus</taxon>
    </lineage>
</organism>
<evidence type="ECO:0000313" key="2">
    <source>
        <dbReference type="EMBL" id="KOF87766.1"/>
    </source>
</evidence>
<feature type="non-terminal residue" evidence="2">
    <location>
        <position position="1"/>
    </location>
</feature>
<evidence type="ECO:0000256" key="1">
    <source>
        <dbReference type="SAM" id="MobiDB-lite"/>
    </source>
</evidence>
<feature type="region of interest" description="Disordered" evidence="1">
    <location>
        <begin position="104"/>
        <end position="123"/>
    </location>
</feature>
<gene>
    <name evidence="2" type="ORF">OCBIM_22016182mg</name>
</gene>